<dbReference type="STRING" id="749551.HMPREF9555_01502"/>
<dbReference type="Proteomes" id="UP000004633">
    <property type="component" value="Unassembled WGS sequence"/>
</dbReference>
<dbReference type="HOGENOM" id="CLU_045524_0_0_9"/>
<gene>
    <name evidence="2" type="ORF">HMPREF9555_01502</name>
</gene>
<accession>E7N3C7</accession>
<evidence type="ECO:0000256" key="1">
    <source>
        <dbReference type="SAM" id="Coils"/>
    </source>
</evidence>
<keyword evidence="3" id="KW-1185">Reference proteome</keyword>
<keyword evidence="1" id="KW-0175">Coiled coil</keyword>
<proteinExistence type="predicted"/>
<reference evidence="2 3" key="1">
    <citation type="submission" date="2010-08" db="EMBL/GenBank/DDBJ databases">
        <authorList>
            <person name="Weinstock G."/>
            <person name="Sodergren E."/>
            <person name="Clifton S."/>
            <person name="Fulton L."/>
            <person name="Fulton B."/>
            <person name="Courtney L."/>
            <person name="Fronick C."/>
            <person name="Harrison M."/>
            <person name="Strong C."/>
            <person name="Farmer C."/>
            <person name="Delahaunty K."/>
            <person name="Markovic C."/>
            <person name="Hall O."/>
            <person name="Minx P."/>
            <person name="Tomlinson C."/>
            <person name="Mitreva M."/>
            <person name="Hou S."/>
            <person name="Chen J."/>
            <person name="Wollam A."/>
            <person name="Pepin K.H."/>
            <person name="Johnson M."/>
            <person name="Bhonagiri V."/>
            <person name="Zhang X."/>
            <person name="Suruliraj S."/>
            <person name="Warren W."/>
            <person name="Chinwalla A."/>
            <person name="Mardis E.R."/>
            <person name="Wilson R.K."/>
        </authorList>
    </citation>
    <scope>NUCLEOTIDE SEQUENCE [LARGE SCALE GENOMIC DNA]</scope>
    <source>
        <strain evidence="2 3">F0399</strain>
    </source>
</reference>
<feature type="coiled-coil region" evidence="1">
    <location>
        <begin position="272"/>
        <end position="341"/>
    </location>
</feature>
<evidence type="ECO:0000313" key="3">
    <source>
        <dbReference type="Proteomes" id="UP000004633"/>
    </source>
</evidence>
<organism evidence="2 3">
    <name type="scientific">Selenomonas artemidis F0399</name>
    <dbReference type="NCBI Taxonomy" id="749551"/>
    <lineage>
        <taxon>Bacteria</taxon>
        <taxon>Bacillati</taxon>
        <taxon>Bacillota</taxon>
        <taxon>Negativicutes</taxon>
        <taxon>Selenomonadales</taxon>
        <taxon>Selenomonadaceae</taxon>
        <taxon>Selenomonas</taxon>
    </lineage>
</organism>
<comment type="caution">
    <text evidence="2">The sequence shown here is derived from an EMBL/GenBank/DDBJ whole genome shotgun (WGS) entry which is preliminary data.</text>
</comment>
<protein>
    <submittedName>
        <fullName evidence="2">Uncharacterized protein</fullName>
    </submittedName>
</protein>
<sequence length="473" mass="55464">MLIFSTRLPVKDTLTKGKFFELVIRWNQDSPHHRIDGIEWDGGYRHRWGDMKNMLEITEYNDVAAAHFVQSEHGVHWTTEFILHTERREIGIYLSREATENTVYFHKEFKPPYFLKLLMRENVLGSDGGLAISEYPQSFGAAADERKVLAQLCLEDDSAFRLPVVYLTREWFIEHCVVDEGVLARRLCGVAHVLVESDKDVSRTLKDLCHGKNVYNGGMAVYFPSVSAAAKRFIPYDGMDVEKVMTQMVRMIFRYMNQQKREPLDTWDGIQMMQMRRQTKQLLAEKRRIEENRKQTSKEKEQYWDEYVKAQTQVEALTEQNARLQSELAVLRARVDSMGENPLLYYGDEREFYQGEMLEFVRTALSEKLDRLPKEKDRHLRCADVLQDLLNANESEEIQAQRQTELKRVLKGYRTLTPEIQSTLIDAGFRITDGKHYKLTYYDDERYTVTMAKSGSDWRGGENLISEIRKRIY</sequence>
<name>E7N3C7_9FIRM</name>
<evidence type="ECO:0000313" key="2">
    <source>
        <dbReference type="EMBL" id="EFW29325.1"/>
    </source>
</evidence>
<dbReference type="RefSeq" id="WP_009350160.1">
    <property type="nucleotide sequence ID" value="NZ_GL638141.1"/>
</dbReference>
<dbReference type="EMBL" id="AECV01000028">
    <property type="protein sequence ID" value="EFW29325.1"/>
    <property type="molecule type" value="Genomic_DNA"/>
</dbReference>
<dbReference type="AlphaFoldDB" id="E7N3C7"/>